<evidence type="ECO:0000313" key="17">
    <source>
        <dbReference type="WBParaSite" id="PSAMB.scaffold1131size35580.g11358.t1"/>
    </source>
</evidence>
<evidence type="ECO:0000256" key="8">
    <source>
        <dbReference type="ARBA" id="ARBA00022989"/>
    </source>
</evidence>
<keyword evidence="8 14" id="KW-1133">Transmembrane helix</keyword>
<dbReference type="GO" id="GO:0005886">
    <property type="term" value="C:plasma membrane"/>
    <property type="evidence" value="ECO:0007669"/>
    <property type="project" value="TreeGrafter"/>
</dbReference>
<evidence type="ECO:0000256" key="10">
    <source>
        <dbReference type="ARBA" id="ARBA00023136"/>
    </source>
</evidence>
<dbReference type="InterPro" id="IPR003092">
    <property type="entry name" value="2pore_dom_K_chnl_TASK"/>
</dbReference>
<dbReference type="InterPro" id="IPR013099">
    <property type="entry name" value="K_chnl_dom"/>
</dbReference>
<name>A0A914UNA6_9BILA</name>
<feature type="transmembrane region" description="Helical" evidence="14">
    <location>
        <begin position="20"/>
        <end position="38"/>
    </location>
</feature>
<evidence type="ECO:0000256" key="3">
    <source>
        <dbReference type="ARBA" id="ARBA00022448"/>
    </source>
</evidence>
<evidence type="ECO:0000256" key="2">
    <source>
        <dbReference type="ARBA" id="ARBA00006666"/>
    </source>
</evidence>
<dbReference type="SUPFAM" id="SSF81324">
    <property type="entry name" value="Voltage-gated potassium channels"/>
    <property type="match status" value="2"/>
</dbReference>
<proteinExistence type="inferred from homology"/>
<dbReference type="PRINTS" id="PR01095">
    <property type="entry name" value="TASKCHANNEL"/>
</dbReference>
<keyword evidence="3 12" id="KW-0813">Transport</keyword>
<dbReference type="GO" id="GO:0022841">
    <property type="term" value="F:potassium ion leak channel activity"/>
    <property type="evidence" value="ECO:0007669"/>
    <property type="project" value="TreeGrafter"/>
</dbReference>
<keyword evidence="6" id="KW-0631">Potassium channel</keyword>
<feature type="transmembrane region" description="Helical" evidence="14">
    <location>
        <begin position="140"/>
        <end position="165"/>
    </location>
</feature>
<evidence type="ECO:0000256" key="6">
    <source>
        <dbReference type="ARBA" id="ARBA00022826"/>
    </source>
</evidence>
<evidence type="ECO:0000259" key="15">
    <source>
        <dbReference type="Pfam" id="PF07885"/>
    </source>
</evidence>
<feature type="transmembrane region" description="Helical" evidence="14">
    <location>
        <begin position="271"/>
        <end position="292"/>
    </location>
</feature>
<comment type="similarity">
    <text evidence="2 12">Belongs to the two pore domain potassium channel (TC 1.A.1.8) family.</text>
</comment>
<dbReference type="InterPro" id="IPR003280">
    <property type="entry name" value="2pore_dom_K_chnl"/>
</dbReference>
<keyword evidence="16" id="KW-1185">Reference proteome</keyword>
<evidence type="ECO:0000256" key="1">
    <source>
        <dbReference type="ARBA" id="ARBA00004141"/>
    </source>
</evidence>
<evidence type="ECO:0000256" key="5">
    <source>
        <dbReference type="ARBA" id="ARBA00022692"/>
    </source>
</evidence>
<evidence type="ECO:0000256" key="9">
    <source>
        <dbReference type="ARBA" id="ARBA00023065"/>
    </source>
</evidence>
<dbReference type="Proteomes" id="UP000887566">
    <property type="component" value="Unplaced"/>
</dbReference>
<keyword evidence="4" id="KW-0633">Potassium transport</keyword>
<dbReference type="Gene3D" id="1.10.287.70">
    <property type="match status" value="1"/>
</dbReference>
<dbReference type="PANTHER" id="PTHR11003:SF324">
    <property type="entry name" value="POTASSIUM CHANNEL DOMAIN-CONTAINING PROTEIN"/>
    <property type="match status" value="1"/>
</dbReference>
<dbReference type="AlphaFoldDB" id="A0A914UNA6"/>
<keyword evidence="9 12" id="KW-0406">Ion transport</keyword>
<evidence type="ECO:0000256" key="12">
    <source>
        <dbReference type="RuleBase" id="RU003857"/>
    </source>
</evidence>
<feature type="domain" description="Potassium channel" evidence="15">
    <location>
        <begin position="224"/>
        <end position="295"/>
    </location>
</feature>
<dbReference type="GO" id="GO:0030322">
    <property type="term" value="P:stabilization of membrane potential"/>
    <property type="evidence" value="ECO:0007669"/>
    <property type="project" value="TreeGrafter"/>
</dbReference>
<feature type="transmembrane region" description="Helical" evidence="14">
    <location>
        <begin position="220"/>
        <end position="239"/>
    </location>
</feature>
<evidence type="ECO:0000256" key="4">
    <source>
        <dbReference type="ARBA" id="ARBA00022538"/>
    </source>
</evidence>
<feature type="region of interest" description="Disordered" evidence="13">
    <location>
        <begin position="315"/>
        <end position="347"/>
    </location>
</feature>
<sequence length="440" mass="50115">MFWNRVTDTYSNYGFKHVGLLLLLALYSAIGGVVFRALESGHEEEHLTQIAATSMLAKNDLKSNLRSIFFNYSLSEDMKVILTEEAIKSYDAKMGTRIINVENDRQWTVWGGLYYAGTIYTSIGYGDISAKTTGGRIATVIYAIFGIPLVITILNDWGSLLFILMQKMWNRYLISCFDWMASIMPIACRQRCRSILPSRMEESFSGKHHHDDGHTLPLKFVVFLLIFWVMLCAAIFCIFQPNWNYATSLYFFFISLTTIGLGDIVPDHKVAVLSFLLILIGLSVVSMSISVIQVKLELLFNRIISSMDHDFKNNLDKQNGSAKSRDQSVGKGTPSDEKKPTQKGHPATLGVIQQYSNAMKFTDKLLLKFMGSHRKKILTDRYDEKSKLRNSWTQTDRRGFYDMSVQTGDERQAKGIPVFEDIKSNLRFGRKKSYIYNVGD</sequence>
<dbReference type="PRINTS" id="PR01333">
    <property type="entry name" value="2POREKCHANEL"/>
</dbReference>
<keyword evidence="7" id="KW-0630">Potassium</keyword>
<evidence type="ECO:0000256" key="7">
    <source>
        <dbReference type="ARBA" id="ARBA00022958"/>
    </source>
</evidence>
<feature type="transmembrane region" description="Helical" evidence="14">
    <location>
        <begin position="246"/>
        <end position="265"/>
    </location>
</feature>
<accession>A0A914UNA6</accession>
<evidence type="ECO:0000256" key="13">
    <source>
        <dbReference type="SAM" id="MobiDB-lite"/>
    </source>
</evidence>
<organism evidence="16 17">
    <name type="scientific">Plectus sambesii</name>
    <dbReference type="NCBI Taxonomy" id="2011161"/>
    <lineage>
        <taxon>Eukaryota</taxon>
        <taxon>Metazoa</taxon>
        <taxon>Ecdysozoa</taxon>
        <taxon>Nematoda</taxon>
        <taxon>Chromadorea</taxon>
        <taxon>Plectida</taxon>
        <taxon>Plectina</taxon>
        <taxon>Plectoidea</taxon>
        <taxon>Plectidae</taxon>
        <taxon>Plectus</taxon>
    </lineage>
</organism>
<feature type="compositionally biased region" description="Basic and acidic residues" evidence="13">
    <location>
        <begin position="323"/>
        <end position="340"/>
    </location>
</feature>
<evidence type="ECO:0000256" key="11">
    <source>
        <dbReference type="ARBA" id="ARBA00023303"/>
    </source>
</evidence>
<feature type="domain" description="Potassium channel" evidence="15">
    <location>
        <begin position="101"/>
        <end position="161"/>
    </location>
</feature>
<dbReference type="WBParaSite" id="PSAMB.scaffold1131size35580.g11358.t1">
    <property type="protein sequence ID" value="PSAMB.scaffold1131size35580.g11358.t1"/>
    <property type="gene ID" value="PSAMB.scaffold1131size35580.g11358"/>
</dbReference>
<comment type="subcellular location">
    <subcellularLocation>
        <location evidence="1">Membrane</location>
        <topology evidence="1">Multi-pass membrane protein</topology>
    </subcellularLocation>
</comment>
<protein>
    <submittedName>
        <fullName evidence="17">Potassium channel domain-containing protein</fullName>
    </submittedName>
</protein>
<keyword evidence="11 12" id="KW-0407">Ion channel</keyword>
<evidence type="ECO:0000256" key="14">
    <source>
        <dbReference type="SAM" id="Phobius"/>
    </source>
</evidence>
<reference evidence="17" key="1">
    <citation type="submission" date="2022-11" db="UniProtKB">
        <authorList>
            <consortium name="WormBaseParasite"/>
        </authorList>
    </citation>
    <scope>IDENTIFICATION</scope>
</reference>
<evidence type="ECO:0000313" key="16">
    <source>
        <dbReference type="Proteomes" id="UP000887566"/>
    </source>
</evidence>
<dbReference type="GO" id="GO:0015271">
    <property type="term" value="F:outward rectifier potassium channel activity"/>
    <property type="evidence" value="ECO:0007669"/>
    <property type="project" value="TreeGrafter"/>
</dbReference>
<dbReference type="PANTHER" id="PTHR11003">
    <property type="entry name" value="POTASSIUM CHANNEL, SUBFAMILY K"/>
    <property type="match status" value="1"/>
</dbReference>
<dbReference type="Pfam" id="PF07885">
    <property type="entry name" value="Ion_trans_2"/>
    <property type="match status" value="2"/>
</dbReference>
<keyword evidence="5 12" id="KW-0812">Transmembrane</keyword>
<keyword evidence="10 14" id="KW-0472">Membrane</keyword>